<comment type="caution">
    <text evidence="1">The sequence shown here is derived from an EMBL/GenBank/DDBJ whole genome shotgun (WGS) entry which is preliminary data.</text>
</comment>
<organism evidence="1 2">
    <name type="scientific">Fusarium sporotrichioides</name>
    <dbReference type="NCBI Taxonomy" id="5514"/>
    <lineage>
        <taxon>Eukaryota</taxon>
        <taxon>Fungi</taxon>
        <taxon>Dikarya</taxon>
        <taxon>Ascomycota</taxon>
        <taxon>Pezizomycotina</taxon>
        <taxon>Sordariomycetes</taxon>
        <taxon>Hypocreomycetidae</taxon>
        <taxon>Hypocreales</taxon>
        <taxon>Nectriaceae</taxon>
        <taxon>Fusarium</taxon>
    </lineage>
</organism>
<evidence type="ECO:0000313" key="1">
    <source>
        <dbReference type="EMBL" id="RGP58905.1"/>
    </source>
</evidence>
<reference evidence="1 2" key="1">
    <citation type="journal article" date="2018" name="PLoS Pathog.">
        <title>Evolution of structural diversity of trichothecenes, a family of toxins produced by plant pathogenic and entomopathogenic fungi.</title>
        <authorList>
            <person name="Proctor R.H."/>
            <person name="McCormick S.P."/>
            <person name="Kim H.S."/>
            <person name="Cardoza R.E."/>
            <person name="Stanley A.M."/>
            <person name="Lindo L."/>
            <person name="Kelly A."/>
            <person name="Brown D.W."/>
            <person name="Lee T."/>
            <person name="Vaughan M.M."/>
            <person name="Alexander N.J."/>
            <person name="Busman M."/>
            <person name="Gutierrez S."/>
        </authorList>
    </citation>
    <scope>NUCLEOTIDE SEQUENCE [LARGE SCALE GENOMIC DNA]</scope>
    <source>
        <strain evidence="1 2">NRRL 3299</strain>
    </source>
</reference>
<dbReference type="EMBL" id="PXOF01000247">
    <property type="protein sequence ID" value="RGP58905.1"/>
    <property type="molecule type" value="Genomic_DNA"/>
</dbReference>
<dbReference type="STRING" id="5514.A0A395RFN8"/>
<proteinExistence type="predicted"/>
<protein>
    <submittedName>
        <fullName evidence="1">Uncharacterized protein</fullName>
    </submittedName>
</protein>
<keyword evidence="2" id="KW-1185">Reference proteome</keyword>
<evidence type="ECO:0000313" key="2">
    <source>
        <dbReference type="Proteomes" id="UP000266152"/>
    </source>
</evidence>
<gene>
    <name evidence="1" type="ORF">FSPOR_11713</name>
</gene>
<accession>A0A395RFN8</accession>
<sequence>MSDVINQMIGYVWGFPRWTKLESGGRKNPDNHQHYCKWGFTIYRTYYGKESDEHWQSLLYSLRHQTKLAFGTYEDDEETDEDDRRKLQELFHLDTREDPLLDGLDVRGLREFCNTEKLKETEVIERGNMKRHVSTRPNEGQAMADFLFDFVLLADEAVLKQRGEFVVKAVSLLWDGDSGWGWMRIPTGYLLELWTFLMWNDNRTERCLRFHGPEEDLENHIWPGDTVLHDTGQCSEIRWRRHYSTQKEDVNLDQTPDELDALIEEAEMLSSSTR</sequence>
<dbReference type="AlphaFoldDB" id="A0A395RFN8"/>
<name>A0A395RFN8_FUSSP</name>
<dbReference type="Proteomes" id="UP000266152">
    <property type="component" value="Unassembled WGS sequence"/>
</dbReference>